<dbReference type="PaxDb" id="55529-EKX36660"/>
<dbReference type="Pfam" id="PF00805">
    <property type="entry name" value="Pentapeptide"/>
    <property type="match status" value="2"/>
</dbReference>
<evidence type="ECO:0000313" key="4">
    <source>
        <dbReference type="EnsemblProtists" id="EKX36660"/>
    </source>
</evidence>
<protein>
    <recommendedName>
        <fullName evidence="2">Potassium channel tetramerisation-type BTB domain-containing protein</fullName>
    </recommendedName>
</protein>
<dbReference type="KEGG" id="gtt:GUITHDRAFT_145612"/>
<dbReference type="STRING" id="905079.L1ILI7"/>
<dbReference type="GeneID" id="17293365"/>
<dbReference type="Pfam" id="PF02214">
    <property type="entry name" value="BTB_2"/>
    <property type="match status" value="1"/>
</dbReference>
<accession>L1ILI7</accession>
<dbReference type="PANTHER" id="PTHR14136">
    <property type="entry name" value="BTB_POZ DOMAIN-CONTAINING PROTEIN KCTD9"/>
    <property type="match status" value="1"/>
</dbReference>
<reference evidence="3 5" key="1">
    <citation type="journal article" date="2012" name="Nature">
        <title>Algal genomes reveal evolutionary mosaicism and the fate of nucleomorphs.</title>
        <authorList>
            <consortium name="DOE Joint Genome Institute"/>
            <person name="Curtis B.A."/>
            <person name="Tanifuji G."/>
            <person name="Burki F."/>
            <person name="Gruber A."/>
            <person name="Irimia M."/>
            <person name="Maruyama S."/>
            <person name="Arias M.C."/>
            <person name="Ball S.G."/>
            <person name="Gile G.H."/>
            <person name="Hirakawa Y."/>
            <person name="Hopkins J.F."/>
            <person name="Kuo A."/>
            <person name="Rensing S.A."/>
            <person name="Schmutz J."/>
            <person name="Symeonidi A."/>
            <person name="Elias M."/>
            <person name="Eveleigh R.J."/>
            <person name="Herman E.K."/>
            <person name="Klute M.J."/>
            <person name="Nakayama T."/>
            <person name="Obornik M."/>
            <person name="Reyes-Prieto A."/>
            <person name="Armbrust E.V."/>
            <person name="Aves S.J."/>
            <person name="Beiko R.G."/>
            <person name="Coutinho P."/>
            <person name="Dacks J.B."/>
            <person name="Durnford D.G."/>
            <person name="Fast N.M."/>
            <person name="Green B.R."/>
            <person name="Grisdale C.J."/>
            <person name="Hempel F."/>
            <person name="Henrissat B."/>
            <person name="Hoppner M.P."/>
            <person name="Ishida K."/>
            <person name="Kim E."/>
            <person name="Koreny L."/>
            <person name="Kroth P.G."/>
            <person name="Liu Y."/>
            <person name="Malik S.B."/>
            <person name="Maier U.G."/>
            <person name="McRose D."/>
            <person name="Mock T."/>
            <person name="Neilson J.A."/>
            <person name="Onodera N.T."/>
            <person name="Poole A.M."/>
            <person name="Pritham E.J."/>
            <person name="Richards T.A."/>
            <person name="Rocap G."/>
            <person name="Roy S.W."/>
            <person name="Sarai C."/>
            <person name="Schaack S."/>
            <person name="Shirato S."/>
            <person name="Slamovits C.H."/>
            <person name="Spencer D.F."/>
            <person name="Suzuki S."/>
            <person name="Worden A.Z."/>
            <person name="Zauner S."/>
            <person name="Barry K."/>
            <person name="Bell C."/>
            <person name="Bharti A.K."/>
            <person name="Crow J.A."/>
            <person name="Grimwood J."/>
            <person name="Kramer R."/>
            <person name="Lindquist E."/>
            <person name="Lucas S."/>
            <person name="Salamov A."/>
            <person name="McFadden G.I."/>
            <person name="Lane C.E."/>
            <person name="Keeling P.J."/>
            <person name="Gray M.W."/>
            <person name="Grigoriev I.V."/>
            <person name="Archibald J.M."/>
        </authorList>
    </citation>
    <scope>NUCLEOTIDE SEQUENCE</scope>
    <source>
        <strain evidence="3 5">CCMP2712</strain>
    </source>
</reference>
<dbReference type="SUPFAM" id="SSF54695">
    <property type="entry name" value="POZ domain"/>
    <property type="match status" value="1"/>
</dbReference>
<feature type="domain" description="Potassium channel tetramerisation-type BTB" evidence="2">
    <location>
        <begin position="17"/>
        <end position="127"/>
    </location>
</feature>
<dbReference type="Gene3D" id="3.30.710.10">
    <property type="entry name" value="Potassium Channel Kv1.1, Chain A"/>
    <property type="match status" value="1"/>
</dbReference>
<name>L1ILI7_GUITC</name>
<organism evidence="3">
    <name type="scientific">Guillardia theta (strain CCMP2712)</name>
    <name type="common">Cryptophyte</name>
    <dbReference type="NCBI Taxonomy" id="905079"/>
    <lineage>
        <taxon>Eukaryota</taxon>
        <taxon>Cryptophyceae</taxon>
        <taxon>Pyrenomonadales</taxon>
        <taxon>Geminigeraceae</taxon>
        <taxon>Guillardia</taxon>
    </lineage>
</organism>
<dbReference type="GO" id="GO:0051260">
    <property type="term" value="P:protein homooligomerization"/>
    <property type="evidence" value="ECO:0007669"/>
    <property type="project" value="InterPro"/>
</dbReference>
<dbReference type="eggNOG" id="KOG1665">
    <property type="taxonomic scope" value="Eukaryota"/>
</dbReference>
<keyword evidence="5" id="KW-1185">Reference proteome</keyword>
<dbReference type="OrthoDB" id="2414723at2759"/>
<dbReference type="Gene3D" id="2.160.20.80">
    <property type="entry name" value="E3 ubiquitin-protein ligase SopA"/>
    <property type="match status" value="1"/>
</dbReference>
<dbReference type="Proteomes" id="UP000011087">
    <property type="component" value="Unassembled WGS sequence"/>
</dbReference>
<dbReference type="HOGENOM" id="CLU_608966_0_0_1"/>
<evidence type="ECO:0000259" key="2">
    <source>
        <dbReference type="Pfam" id="PF02214"/>
    </source>
</evidence>
<sequence>MTAQATQLPPLDERLVVSLNVGGVKFDTTAATLLKGARQGSQVLLQVCKTLHAQQAQQQFSVHVLHGSISLDRNGAGARRGRCDVIDIKIVYTHVLDFLRDGTLYHVPQCHRQALIAEAKYLGLKQLEEKVGEQPQERDLLVALTQLEVNVSQSFSGMSDKLREMEGKVQSLELRLDFIRILAKGSASGMRLAGLKLPKTDLHNLDLKGIRFDRCNLSSACFRKAELDGCSFQVKPLALDPQSSRDDQGANLAGADFSSASISGTNFTGAELDACTNFEGVKWETDLCFTGKIVSVQLPPVDGEFFFLVQGAQAEDTESYKGGRGAILSGRLQLKGSSLLHILVGGKSKLNGRASGGGGGSFVVLGDDLLFAAGGGGGAGEQGDGTDASLTEDGDRGGGGAGWIEDSAEGARSFKNGGQGGGDTGGFGGGGACAGYGGSGGGRSGIAKSR</sequence>
<evidence type="ECO:0000256" key="1">
    <source>
        <dbReference type="SAM" id="MobiDB-lite"/>
    </source>
</evidence>
<dbReference type="RefSeq" id="XP_005823640.1">
    <property type="nucleotide sequence ID" value="XM_005823583.1"/>
</dbReference>
<dbReference type="EMBL" id="JH993070">
    <property type="protein sequence ID" value="EKX36660.1"/>
    <property type="molecule type" value="Genomic_DNA"/>
</dbReference>
<dbReference type="AlphaFoldDB" id="L1ILI7"/>
<dbReference type="InterPro" id="IPR001646">
    <property type="entry name" value="5peptide_repeat"/>
</dbReference>
<evidence type="ECO:0000313" key="3">
    <source>
        <dbReference type="EMBL" id="EKX36660.1"/>
    </source>
</evidence>
<reference evidence="5" key="2">
    <citation type="submission" date="2012-11" db="EMBL/GenBank/DDBJ databases">
        <authorList>
            <person name="Kuo A."/>
            <person name="Curtis B.A."/>
            <person name="Tanifuji G."/>
            <person name="Burki F."/>
            <person name="Gruber A."/>
            <person name="Irimia M."/>
            <person name="Maruyama S."/>
            <person name="Arias M.C."/>
            <person name="Ball S.G."/>
            <person name="Gile G.H."/>
            <person name="Hirakawa Y."/>
            <person name="Hopkins J.F."/>
            <person name="Rensing S.A."/>
            <person name="Schmutz J."/>
            <person name="Symeonidi A."/>
            <person name="Elias M."/>
            <person name="Eveleigh R.J."/>
            <person name="Herman E.K."/>
            <person name="Klute M.J."/>
            <person name="Nakayama T."/>
            <person name="Obornik M."/>
            <person name="Reyes-Prieto A."/>
            <person name="Armbrust E.V."/>
            <person name="Aves S.J."/>
            <person name="Beiko R.G."/>
            <person name="Coutinho P."/>
            <person name="Dacks J.B."/>
            <person name="Durnford D.G."/>
            <person name="Fast N.M."/>
            <person name="Green B.R."/>
            <person name="Grisdale C."/>
            <person name="Hempe F."/>
            <person name="Henrissat B."/>
            <person name="Hoppner M.P."/>
            <person name="Ishida K.-I."/>
            <person name="Kim E."/>
            <person name="Koreny L."/>
            <person name="Kroth P.G."/>
            <person name="Liu Y."/>
            <person name="Malik S.-B."/>
            <person name="Maier U.G."/>
            <person name="McRose D."/>
            <person name="Mock T."/>
            <person name="Neilson J.A."/>
            <person name="Onodera N.T."/>
            <person name="Poole A.M."/>
            <person name="Pritham E.J."/>
            <person name="Richards T.A."/>
            <person name="Rocap G."/>
            <person name="Roy S.W."/>
            <person name="Sarai C."/>
            <person name="Schaack S."/>
            <person name="Shirato S."/>
            <person name="Slamovits C.H."/>
            <person name="Spencer D.F."/>
            <person name="Suzuki S."/>
            <person name="Worden A.Z."/>
            <person name="Zauner S."/>
            <person name="Barry K."/>
            <person name="Bell C."/>
            <person name="Bharti A.K."/>
            <person name="Crow J.A."/>
            <person name="Grimwood J."/>
            <person name="Kramer R."/>
            <person name="Lindquist E."/>
            <person name="Lucas S."/>
            <person name="Salamov A."/>
            <person name="McFadden G.I."/>
            <person name="Lane C.E."/>
            <person name="Keeling P.J."/>
            <person name="Gray M.W."/>
            <person name="Grigoriev I.V."/>
            <person name="Archibald J.M."/>
        </authorList>
    </citation>
    <scope>NUCLEOTIDE SEQUENCE</scope>
    <source>
        <strain evidence="5">CCMP2712</strain>
    </source>
</reference>
<feature type="region of interest" description="Disordered" evidence="1">
    <location>
        <begin position="376"/>
        <end position="422"/>
    </location>
</feature>
<dbReference type="InterPro" id="IPR003131">
    <property type="entry name" value="T1-type_BTB"/>
</dbReference>
<evidence type="ECO:0000313" key="5">
    <source>
        <dbReference type="Proteomes" id="UP000011087"/>
    </source>
</evidence>
<dbReference type="PANTHER" id="PTHR14136:SF17">
    <property type="entry name" value="BTB_POZ DOMAIN-CONTAINING PROTEIN KCTD9"/>
    <property type="match status" value="1"/>
</dbReference>
<dbReference type="InterPro" id="IPR051082">
    <property type="entry name" value="Pentapeptide-BTB/POZ_domain"/>
</dbReference>
<reference evidence="4" key="3">
    <citation type="submission" date="2015-06" db="UniProtKB">
        <authorList>
            <consortium name="EnsemblProtists"/>
        </authorList>
    </citation>
    <scope>IDENTIFICATION</scope>
</reference>
<dbReference type="InterPro" id="IPR011333">
    <property type="entry name" value="SKP1/BTB/POZ_sf"/>
</dbReference>
<proteinExistence type="predicted"/>
<dbReference type="EnsemblProtists" id="EKX36660">
    <property type="protein sequence ID" value="EKX36660"/>
    <property type="gene ID" value="GUITHDRAFT_145612"/>
</dbReference>
<gene>
    <name evidence="3" type="ORF">GUITHDRAFT_145612</name>
</gene>
<dbReference type="SUPFAM" id="SSF141571">
    <property type="entry name" value="Pentapeptide repeat-like"/>
    <property type="match status" value="1"/>
</dbReference>